<reference evidence="3 4" key="1">
    <citation type="submission" date="2022-08" db="EMBL/GenBank/DDBJ databases">
        <title>Paenibacillus endoradicis sp. nov., Paenibacillus radicibacter sp. nov and Paenibacillus pararadicis sp. nov., three cold-adapted plant growth-promoting bacteria isolated from root of Larix gmelinii in Great Khingan.</title>
        <authorList>
            <person name="Xue H."/>
        </authorList>
    </citation>
    <scope>NUCLEOTIDE SEQUENCE [LARGE SCALE GENOMIC DNA]</scope>
    <source>
        <strain evidence="3 4">N5-1-1-5</strain>
    </source>
</reference>
<gene>
    <name evidence="3" type="primary">spoIIIAB</name>
    <name evidence="3" type="ORF">NV381_22480</name>
</gene>
<evidence type="ECO:0000313" key="3">
    <source>
        <dbReference type="EMBL" id="MCR8633958.1"/>
    </source>
</evidence>
<dbReference type="NCBIfam" id="TIGR02833">
    <property type="entry name" value="spore_III_AB"/>
    <property type="match status" value="1"/>
</dbReference>
<dbReference type="RefSeq" id="WP_258215527.1">
    <property type="nucleotide sequence ID" value="NZ_JANQBD010000017.1"/>
</dbReference>
<evidence type="ECO:0000256" key="1">
    <source>
        <dbReference type="SAM" id="Coils"/>
    </source>
</evidence>
<sequence>MLKLLGAMLILLAATLFGFYQAQQYARRPKQIGDLIRALQRLETEIIYGSTPLPDALLQVAKTCPPPIHLIFRHVAEELTRAGGRSVQSIWQQTVSSDWRHTSMKPGEQDIFRQLGFTLGLSDGADQVKHLRLTVQQLQSELETAQEERKRYESMWRTLGLLMGALIVILMY</sequence>
<dbReference type="Proteomes" id="UP001300012">
    <property type="component" value="Unassembled WGS sequence"/>
</dbReference>
<feature type="coiled-coil region" evidence="1">
    <location>
        <begin position="128"/>
        <end position="155"/>
    </location>
</feature>
<name>A0ABT1YNU8_9BACL</name>
<keyword evidence="4" id="KW-1185">Reference proteome</keyword>
<keyword evidence="1" id="KW-0175">Coiled coil</keyword>
<dbReference type="PIRSF" id="PIRSF021435">
    <property type="entry name" value="SpoIIIAB"/>
    <property type="match status" value="1"/>
</dbReference>
<feature type="transmembrane region" description="Helical" evidence="2">
    <location>
        <begin position="154"/>
        <end position="171"/>
    </location>
</feature>
<keyword evidence="2" id="KW-0472">Membrane</keyword>
<keyword evidence="2" id="KW-1133">Transmembrane helix</keyword>
<evidence type="ECO:0000313" key="4">
    <source>
        <dbReference type="Proteomes" id="UP001300012"/>
    </source>
</evidence>
<organism evidence="3 4">
    <name type="scientific">Paenibacillus radicis</name>
    <name type="common">ex Xue et al. 2023</name>
    <dbReference type="NCBI Taxonomy" id="2972489"/>
    <lineage>
        <taxon>Bacteria</taxon>
        <taxon>Bacillati</taxon>
        <taxon>Bacillota</taxon>
        <taxon>Bacilli</taxon>
        <taxon>Bacillales</taxon>
        <taxon>Paenibacillaceae</taxon>
        <taxon>Paenibacillus</taxon>
    </lineage>
</organism>
<dbReference type="Pfam" id="PF09548">
    <property type="entry name" value="Spore_III_AB"/>
    <property type="match status" value="1"/>
</dbReference>
<protein>
    <submittedName>
        <fullName evidence="3">Stage III sporulation protein SpoIIIAB</fullName>
    </submittedName>
</protein>
<comment type="caution">
    <text evidence="3">The sequence shown here is derived from an EMBL/GenBank/DDBJ whole genome shotgun (WGS) entry which is preliminary data.</text>
</comment>
<keyword evidence="2" id="KW-0812">Transmembrane</keyword>
<evidence type="ECO:0000256" key="2">
    <source>
        <dbReference type="SAM" id="Phobius"/>
    </source>
</evidence>
<dbReference type="EMBL" id="JANQBD010000017">
    <property type="protein sequence ID" value="MCR8633958.1"/>
    <property type="molecule type" value="Genomic_DNA"/>
</dbReference>
<proteinExistence type="predicted"/>
<dbReference type="InterPro" id="IPR014198">
    <property type="entry name" value="Spore_III_AB"/>
</dbReference>
<accession>A0ABT1YNU8</accession>